<proteinExistence type="predicted"/>
<protein>
    <submittedName>
        <fullName evidence="1">Uncharacterized protein</fullName>
    </submittedName>
</protein>
<dbReference type="AlphaFoldDB" id="A0AAW0MIB1"/>
<comment type="caution">
    <text evidence="1">The sequence shown here is derived from an EMBL/GenBank/DDBJ whole genome shotgun (WGS) entry which is preliminary data.</text>
</comment>
<reference evidence="2" key="1">
    <citation type="submission" date="2024-04" db="EMBL/GenBank/DDBJ databases">
        <title>Salinicola lusitanus LLJ914,a marine bacterium isolated from the Okinawa Trough.</title>
        <authorList>
            <person name="Li J."/>
        </authorList>
    </citation>
    <scope>NUCLEOTIDE SEQUENCE [LARGE SCALE GENOMIC DNA]</scope>
</reference>
<gene>
    <name evidence="1" type="ORF">WMY93_033346</name>
</gene>
<accession>A0AAW0MIB1</accession>
<evidence type="ECO:0000313" key="1">
    <source>
        <dbReference type="EMBL" id="KAK7879999.1"/>
    </source>
</evidence>
<dbReference type="EMBL" id="JBBPFD010000162">
    <property type="protein sequence ID" value="KAK7879999.1"/>
    <property type="molecule type" value="Genomic_DNA"/>
</dbReference>
<evidence type="ECO:0000313" key="2">
    <source>
        <dbReference type="Proteomes" id="UP001460270"/>
    </source>
</evidence>
<organism evidence="1 2">
    <name type="scientific">Mugilogobius chulae</name>
    <name type="common">yellowstripe goby</name>
    <dbReference type="NCBI Taxonomy" id="88201"/>
    <lineage>
        <taxon>Eukaryota</taxon>
        <taxon>Metazoa</taxon>
        <taxon>Chordata</taxon>
        <taxon>Craniata</taxon>
        <taxon>Vertebrata</taxon>
        <taxon>Euteleostomi</taxon>
        <taxon>Actinopterygii</taxon>
        <taxon>Neopterygii</taxon>
        <taxon>Teleostei</taxon>
        <taxon>Neoteleostei</taxon>
        <taxon>Acanthomorphata</taxon>
        <taxon>Gobiaria</taxon>
        <taxon>Gobiiformes</taxon>
        <taxon>Gobioidei</taxon>
        <taxon>Gobiidae</taxon>
        <taxon>Gobionellinae</taxon>
        <taxon>Mugilogobius</taxon>
    </lineage>
</organism>
<name>A0AAW0MIB1_9GOBI</name>
<dbReference type="Proteomes" id="UP001460270">
    <property type="component" value="Unassembled WGS sequence"/>
</dbReference>
<sequence length="238" mass="26018">MCVVHRKSSESVALSCISAIEFAISESGGTGSCDAQRELCSTSETIGRGESCGARSSSSRGELDAFHDALSLLGREWKCDKLSVYLAAPGSVDSPQSVFTTRRVLLDEHSRDCRLVHLSSDSQTNWDCRSAGTGTHDSAARIVLVLLATVYLDRLTQPDVSFHKDCVWSLSPKHVTGSMSRRTGGTSRVEYNPESRWRSVCLRKEGPAIFSVVSLRGRKPDAPCRFSNGLSFRKQGRK</sequence>
<keyword evidence="2" id="KW-1185">Reference proteome</keyword>